<dbReference type="eggNOG" id="COG0629">
    <property type="taxonomic scope" value="Bacteria"/>
</dbReference>
<evidence type="ECO:0000313" key="5">
    <source>
        <dbReference type="EMBL" id="AIC48180.1"/>
    </source>
</evidence>
<evidence type="ECO:0000256" key="2">
    <source>
        <dbReference type="HAMAP-Rule" id="MF_00984"/>
    </source>
</evidence>
<dbReference type="NCBIfam" id="TIGR00621">
    <property type="entry name" value="ssb"/>
    <property type="match status" value="1"/>
</dbReference>
<dbReference type="KEGG" id="rla:Rhola_00013910"/>
<evidence type="ECO:0000313" key="6">
    <source>
        <dbReference type="Proteomes" id="UP000067708"/>
    </source>
</evidence>
<keyword evidence="1 2" id="KW-0238">DNA-binding</keyword>
<dbReference type="AlphaFoldDB" id="A0A060JHL8"/>
<dbReference type="HOGENOM" id="CLU_078758_1_0_11"/>
<dbReference type="EMBL" id="CP007490">
    <property type="protein sequence ID" value="AIC48180.1"/>
    <property type="molecule type" value="Genomic_DNA"/>
</dbReference>
<reference evidence="5 6" key="1">
    <citation type="journal article" date="2014" name="Int. J. Syst. Evol. Microbiol.">
        <title>Rhodoluna lacicola gen. nov., sp. nov., a planktonic freshwater bacterium with stream-lined genome.</title>
        <authorList>
            <person name="Hahn M."/>
            <person name="Schmidt J."/>
            <person name="Taipale S.J."/>
            <person name="Doolittle W.F."/>
            <person name="Koll U."/>
        </authorList>
    </citation>
    <scope>NUCLEOTIDE SEQUENCE [LARGE SCALE GENOMIC DNA]</scope>
    <source>
        <strain evidence="5 6">MWH-Ta8</strain>
    </source>
</reference>
<dbReference type="Pfam" id="PF00436">
    <property type="entry name" value="SSB"/>
    <property type="match status" value="1"/>
</dbReference>
<dbReference type="STRING" id="529884.Rhola_00013910"/>
<dbReference type="SUPFAM" id="SSF50249">
    <property type="entry name" value="Nucleic acid-binding proteins"/>
    <property type="match status" value="1"/>
</dbReference>
<sequence>MAGEVVVTIVGNLADDPELRYTQGGIAVVSVRVGSTPRTYNKNTSTWDDGETVWVRCTAWREVAENVAQSLTKGARVVVTGRLKAPSAYQSAQGEARASLELEIDEIGPSLRYATAAVTRRAREAGAGAGAGAAAVAGDPWGDAPKSMASKPAADDAWANPGAPSMSDDTPF</sequence>
<evidence type="ECO:0000256" key="1">
    <source>
        <dbReference type="ARBA" id="ARBA00023125"/>
    </source>
</evidence>
<gene>
    <name evidence="5" type="ORF">Rhola_00013910</name>
</gene>
<dbReference type="InterPro" id="IPR011344">
    <property type="entry name" value="ssDNA-bd"/>
</dbReference>
<evidence type="ECO:0000256" key="3">
    <source>
        <dbReference type="RuleBase" id="RU000524"/>
    </source>
</evidence>
<accession>A0A060JHL8</accession>
<dbReference type="PANTHER" id="PTHR10302">
    <property type="entry name" value="SINGLE-STRANDED DNA-BINDING PROTEIN"/>
    <property type="match status" value="1"/>
</dbReference>
<dbReference type="Proteomes" id="UP000067708">
    <property type="component" value="Chromosome"/>
</dbReference>
<dbReference type="OrthoDB" id="9809878at2"/>
<organism evidence="5 6">
    <name type="scientific">Rhodoluna lacicola</name>
    <dbReference type="NCBI Taxonomy" id="529884"/>
    <lineage>
        <taxon>Bacteria</taxon>
        <taxon>Bacillati</taxon>
        <taxon>Actinomycetota</taxon>
        <taxon>Actinomycetes</taxon>
        <taxon>Micrococcales</taxon>
        <taxon>Microbacteriaceae</taxon>
        <taxon>Luna cluster</taxon>
        <taxon>Luna-1 subcluster</taxon>
        <taxon>Rhodoluna</taxon>
    </lineage>
</organism>
<keyword evidence="6" id="KW-1185">Reference proteome</keyword>
<protein>
    <recommendedName>
        <fullName evidence="2 3">Single-stranded DNA-binding protein</fullName>
        <shortName evidence="2">SSB</shortName>
    </recommendedName>
</protein>
<name>A0A060JHL8_9MICO</name>
<dbReference type="PANTHER" id="PTHR10302:SF27">
    <property type="entry name" value="SINGLE-STRANDED DNA-BINDING PROTEIN"/>
    <property type="match status" value="1"/>
</dbReference>
<dbReference type="GO" id="GO:0009295">
    <property type="term" value="C:nucleoid"/>
    <property type="evidence" value="ECO:0007669"/>
    <property type="project" value="TreeGrafter"/>
</dbReference>
<dbReference type="GO" id="GO:0003697">
    <property type="term" value="F:single-stranded DNA binding"/>
    <property type="evidence" value="ECO:0007669"/>
    <property type="project" value="UniProtKB-UniRule"/>
</dbReference>
<dbReference type="InterPro" id="IPR012340">
    <property type="entry name" value="NA-bd_OB-fold"/>
</dbReference>
<dbReference type="CDD" id="cd04496">
    <property type="entry name" value="SSB_OBF"/>
    <property type="match status" value="1"/>
</dbReference>
<dbReference type="GO" id="GO:0006260">
    <property type="term" value="P:DNA replication"/>
    <property type="evidence" value="ECO:0007669"/>
    <property type="project" value="InterPro"/>
</dbReference>
<dbReference type="InterPro" id="IPR000424">
    <property type="entry name" value="Primosome_PriB/ssb"/>
</dbReference>
<dbReference type="PROSITE" id="PS50935">
    <property type="entry name" value="SSB"/>
    <property type="match status" value="1"/>
</dbReference>
<comment type="subunit">
    <text evidence="2">Homotetramer.</text>
</comment>
<evidence type="ECO:0000256" key="4">
    <source>
        <dbReference type="SAM" id="MobiDB-lite"/>
    </source>
</evidence>
<comment type="caution">
    <text evidence="2">Lacks conserved residue(s) required for the propagation of feature annotation.</text>
</comment>
<feature type="region of interest" description="Disordered" evidence="4">
    <location>
        <begin position="127"/>
        <end position="172"/>
    </location>
</feature>
<dbReference type="PATRIC" id="fig|529884.3.peg.1350"/>
<proteinExistence type="inferred from homology"/>
<dbReference type="RefSeq" id="WP_038503436.1">
    <property type="nucleotide sequence ID" value="NZ_AP026911.1"/>
</dbReference>
<dbReference type="Gene3D" id="2.40.50.140">
    <property type="entry name" value="Nucleic acid-binding proteins"/>
    <property type="match status" value="1"/>
</dbReference>
<dbReference type="HAMAP" id="MF_00984">
    <property type="entry name" value="SSB"/>
    <property type="match status" value="1"/>
</dbReference>